<organism evidence="8">
    <name type="scientific">Leptocylindrus aporus</name>
    <dbReference type="NCBI Taxonomy" id="1398097"/>
    <lineage>
        <taxon>Eukaryota</taxon>
        <taxon>Sar</taxon>
        <taxon>Stramenopiles</taxon>
        <taxon>Ochrophyta</taxon>
        <taxon>Bacillariophyta</taxon>
        <taxon>Coscinodiscophyceae</taxon>
        <taxon>Chaetocerotophycidae</taxon>
        <taxon>Leptocylindrales</taxon>
        <taxon>Leptocylindraceae</taxon>
        <taxon>Leptocylindrus</taxon>
    </lineage>
</organism>
<evidence type="ECO:0000256" key="4">
    <source>
        <dbReference type="ARBA" id="ARBA00030643"/>
    </source>
</evidence>
<dbReference type="Gene3D" id="3.30.1060.10">
    <property type="entry name" value="Peptide methionine sulphoxide reductase MsrA"/>
    <property type="match status" value="1"/>
</dbReference>
<reference evidence="8" key="1">
    <citation type="submission" date="2021-01" db="EMBL/GenBank/DDBJ databases">
        <authorList>
            <person name="Corre E."/>
            <person name="Pelletier E."/>
            <person name="Niang G."/>
            <person name="Scheremetjew M."/>
            <person name="Finn R."/>
            <person name="Kale V."/>
            <person name="Holt S."/>
            <person name="Cochrane G."/>
            <person name="Meng A."/>
            <person name="Brown T."/>
            <person name="Cohen L."/>
        </authorList>
    </citation>
    <scope>NUCLEOTIDE SEQUENCE</scope>
    <source>
        <strain evidence="8">B651</strain>
    </source>
</reference>
<dbReference type="EMBL" id="HBEU01000100">
    <property type="protein sequence ID" value="CAD8573925.1"/>
    <property type="molecule type" value="Transcribed_RNA"/>
</dbReference>
<evidence type="ECO:0000256" key="1">
    <source>
        <dbReference type="ARBA" id="ARBA00005591"/>
    </source>
</evidence>
<proteinExistence type="inferred from homology"/>
<dbReference type="InterPro" id="IPR036509">
    <property type="entry name" value="Met_Sox_Rdtase_MsrA_sf"/>
</dbReference>
<dbReference type="EMBL" id="HBEU01000106">
    <property type="protein sequence ID" value="CAD8573930.1"/>
    <property type="molecule type" value="Transcribed_RNA"/>
</dbReference>
<dbReference type="EMBL" id="HBEU01000098">
    <property type="protein sequence ID" value="CAD8573923.1"/>
    <property type="molecule type" value="Transcribed_RNA"/>
</dbReference>
<dbReference type="EC" id="1.8.4.11" evidence="2"/>
<evidence type="ECO:0000313" key="7">
    <source>
        <dbReference type="EMBL" id="CAD8573923.1"/>
    </source>
</evidence>
<feature type="domain" description="Peptide methionine sulphoxide reductase MsrA" evidence="6">
    <location>
        <begin position="9"/>
        <end position="177"/>
    </location>
</feature>
<evidence type="ECO:0000256" key="5">
    <source>
        <dbReference type="SAM" id="MobiDB-lite"/>
    </source>
</evidence>
<evidence type="ECO:0000313" key="9">
    <source>
        <dbReference type="EMBL" id="CAD8573929.1"/>
    </source>
</evidence>
<dbReference type="PANTHER" id="PTHR43774:SF1">
    <property type="entry name" value="PEPTIDE METHIONINE SULFOXIDE REDUCTASE MSRA 2"/>
    <property type="match status" value="1"/>
</dbReference>
<keyword evidence="3" id="KW-0560">Oxidoreductase</keyword>
<dbReference type="SUPFAM" id="SSF55068">
    <property type="entry name" value="Peptide methionine sulfoxide reductase"/>
    <property type="match status" value="1"/>
</dbReference>
<sequence>MTQKISGVVVLGAGCYWGTEKFIKKDFQKKFPKSIKSAKVGFMSPDPNALKNPNYTQVCSGVTGYVEVLYVELANPNAQIFENLVKFFFSFHDPTTLNRQGNDRGTQYASYIFTTDRVQHEIAEKVISELQDCITAGKIESYATKTLSTKLSNANKFYEAHAEHQEYLAKNPSGYCNHFFRFRKWPKGDSSEESLSSDTSSRKCCVM</sequence>
<dbReference type="GO" id="GO:0008113">
    <property type="term" value="F:peptide-methionine (S)-S-oxide reductase activity"/>
    <property type="evidence" value="ECO:0007669"/>
    <property type="project" value="UniProtKB-EC"/>
</dbReference>
<evidence type="ECO:0000256" key="3">
    <source>
        <dbReference type="ARBA" id="ARBA00023002"/>
    </source>
</evidence>
<comment type="similarity">
    <text evidence="1">Belongs to the MsrA Met sulfoxide reductase family.</text>
</comment>
<feature type="region of interest" description="Disordered" evidence="5">
    <location>
        <begin position="187"/>
        <end position="207"/>
    </location>
</feature>
<dbReference type="InterPro" id="IPR002569">
    <property type="entry name" value="Met_Sox_Rdtase_MsrA_dom"/>
</dbReference>
<protein>
    <recommendedName>
        <fullName evidence="2">peptide-methionine (S)-S-oxide reductase</fullName>
        <ecNumber evidence="2">1.8.4.11</ecNumber>
    </recommendedName>
    <alternativeName>
        <fullName evidence="4">Peptide-methionine (S)-S-oxide reductase</fullName>
    </alternativeName>
</protein>
<dbReference type="NCBIfam" id="TIGR00401">
    <property type="entry name" value="msrA"/>
    <property type="match status" value="1"/>
</dbReference>
<dbReference type="PROSITE" id="PS51257">
    <property type="entry name" value="PROKAR_LIPOPROTEIN"/>
    <property type="match status" value="1"/>
</dbReference>
<dbReference type="EMBL" id="HBEU01000105">
    <property type="protein sequence ID" value="CAD8573929.1"/>
    <property type="molecule type" value="Transcribed_RNA"/>
</dbReference>
<evidence type="ECO:0000313" key="8">
    <source>
        <dbReference type="EMBL" id="CAD8573925.1"/>
    </source>
</evidence>
<evidence type="ECO:0000313" key="10">
    <source>
        <dbReference type="EMBL" id="CAD8573930.1"/>
    </source>
</evidence>
<gene>
    <name evidence="7" type="ORF">LDAN0322_LOCUS67</name>
    <name evidence="8" type="ORF">LDAN0322_LOCUS69</name>
    <name evidence="9" type="ORF">LDAN0322_LOCUS73</name>
    <name evidence="10" type="ORF">LDAN0322_LOCUS74</name>
</gene>
<evidence type="ECO:0000256" key="2">
    <source>
        <dbReference type="ARBA" id="ARBA00012502"/>
    </source>
</evidence>
<dbReference type="Pfam" id="PF01625">
    <property type="entry name" value="PMSR"/>
    <property type="match status" value="1"/>
</dbReference>
<accession>A0A6T5V3N9</accession>
<dbReference type="HAMAP" id="MF_01401">
    <property type="entry name" value="MsrA"/>
    <property type="match status" value="1"/>
</dbReference>
<dbReference type="PANTHER" id="PTHR43774">
    <property type="entry name" value="PEPTIDE METHIONINE SULFOXIDE REDUCTASE"/>
    <property type="match status" value="1"/>
</dbReference>
<dbReference type="AlphaFoldDB" id="A0A6T5V3N9"/>
<name>A0A6T5V3N9_9STRA</name>
<evidence type="ECO:0000259" key="6">
    <source>
        <dbReference type="Pfam" id="PF01625"/>
    </source>
</evidence>